<dbReference type="Proteomes" id="UP000299102">
    <property type="component" value="Unassembled WGS sequence"/>
</dbReference>
<proteinExistence type="predicted"/>
<dbReference type="EMBL" id="BGZK01000795">
    <property type="protein sequence ID" value="GBP60767.1"/>
    <property type="molecule type" value="Genomic_DNA"/>
</dbReference>
<sequence>MARRTDITKKTAKIESEDPKASKSNENVIFKNWKHENSYFPRKRIVKPTKRPLMGESHIQKFGVKIIGPNEPDRRKTCIRLWLKYSFDFKSGQTRRGFVGDEYRLPILRPSQRQLYDRRASVQRSILQNTHRSYSAPWNFMTLRHRFDVARGNEQYDIRRDPPTEPPGAVPDTKGDLCHIWPT</sequence>
<dbReference type="AlphaFoldDB" id="A0A4C1XEU7"/>
<reference evidence="2 3" key="1">
    <citation type="journal article" date="2019" name="Commun. Biol.">
        <title>The bagworm genome reveals a unique fibroin gene that provides high tensile strength.</title>
        <authorList>
            <person name="Kono N."/>
            <person name="Nakamura H."/>
            <person name="Ohtoshi R."/>
            <person name="Tomita M."/>
            <person name="Numata K."/>
            <person name="Arakawa K."/>
        </authorList>
    </citation>
    <scope>NUCLEOTIDE SEQUENCE [LARGE SCALE GENOMIC DNA]</scope>
</reference>
<comment type="caution">
    <text evidence="2">The sequence shown here is derived from an EMBL/GenBank/DDBJ whole genome shotgun (WGS) entry which is preliminary data.</text>
</comment>
<name>A0A4C1XEU7_EUMVA</name>
<protein>
    <submittedName>
        <fullName evidence="2">Uncharacterized protein</fullName>
    </submittedName>
</protein>
<evidence type="ECO:0000313" key="2">
    <source>
        <dbReference type="EMBL" id="GBP60767.1"/>
    </source>
</evidence>
<gene>
    <name evidence="2" type="ORF">EVAR_41106_1</name>
</gene>
<feature type="region of interest" description="Disordered" evidence="1">
    <location>
        <begin position="1"/>
        <end position="21"/>
    </location>
</feature>
<keyword evidence="3" id="KW-1185">Reference proteome</keyword>
<accession>A0A4C1XEU7</accession>
<evidence type="ECO:0000256" key="1">
    <source>
        <dbReference type="SAM" id="MobiDB-lite"/>
    </source>
</evidence>
<organism evidence="2 3">
    <name type="scientific">Eumeta variegata</name>
    <name type="common">Bagworm moth</name>
    <name type="synonym">Eumeta japonica</name>
    <dbReference type="NCBI Taxonomy" id="151549"/>
    <lineage>
        <taxon>Eukaryota</taxon>
        <taxon>Metazoa</taxon>
        <taxon>Ecdysozoa</taxon>
        <taxon>Arthropoda</taxon>
        <taxon>Hexapoda</taxon>
        <taxon>Insecta</taxon>
        <taxon>Pterygota</taxon>
        <taxon>Neoptera</taxon>
        <taxon>Endopterygota</taxon>
        <taxon>Lepidoptera</taxon>
        <taxon>Glossata</taxon>
        <taxon>Ditrysia</taxon>
        <taxon>Tineoidea</taxon>
        <taxon>Psychidae</taxon>
        <taxon>Oiketicinae</taxon>
        <taxon>Eumeta</taxon>
    </lineage>
</organism>
<evidence type="ECO:0000313" key="3">
    <source>
        <dbReference type="Proteomes" id="UP000299102"/>
    </source>
</evidence>